<accession>A0AC60QXW6</accession>
<sequence>MAFWFHRNPLKATAPVNFDLKMLAMDSQALKLCRQVAVIRRGASFALEPSSQSPSPTSCDSDLRQARNHLLDLLTDPGNDVGTVEASLNTYLSLFVGLLLAPDEKGGESKLRNSLRFRWTQSMLGNSPLVQSDAVFELVSICQNVGIWHMKRASTVAAKEDINMDEAKDVHKCLRKAAGFFQAMKDKYVGQLREQPVPGSDLDSRVVSAYTNQCTAEAQEVTIGRAIEMKHAPGLISALAHETSKMYTSAADSLAGLEPSKFGRWRKFLILKAVFYLSYAYCYAGENLLAQEKCGEAIRALQESHKCYQDAVQICKQYAGMKGPGTTARLDQHLFFRKLAPLVKRTLDKCERENGFIFHQKVPKDAPELELRATYGLVSPEDFQLPPHDKAWTPVVYAAFYKAAIKAEGDLPAVQEKSVSHSAADPKTSSGCSKARSTNDVRMSNCNPSVCIFRHCAAIRRVSLGESTRLC</sequence>
<dbReference type="Proteomes" id="UP000805193">
    <property type="component" value="Unassembled WGS sequence"/>
</dbReference>
<organism evidence="1 2">
    <name type="scientific">Ixodes persulcatus</name>
    <name type="common">Taiga tick</name>
    <dbReference type="NCBI Taxonomy" id="34615"/>
    <lineage>
        <taxon>Eukaryota</taxon>
        <taxon>Metazoa</taxon>
        <taxon>Ecdysozoa</taxon>
        <taxon>Arthropoda</taxon>
        <taxon>Chelicerata</taxon>
        <taxon>Arachnida</taxon>
        <taxon>Acari</taxon>
        <taxon>Parasitiformes</taxon>
        <taxon>Ixodida</taxon>
        <taxon>Ixodoidea</taxon>
        <taxon>Ixodidae</taxon>
        <taxon>Ixodinae</taxon>
        <taxon>Ixodes</taxon>
    </lineage>
</organism>
<dbReference type="EMBL" id="JABSTQ010002037">
    <property type="protein sequence ID" value="KAG0444424.1"/>
    <property type="molecule type" value="Genomic_DNA"/>
</dbReference>
<comment type="caution">
    <text evidence="1">The sequence shown here is derived from an EMBL/GenBank/DDBJ whole genome shotgun (WGS) entry which is preliminary data.</text>
</comment>
<reference evidence="1 2" key="1">
    <citation type="journal article" date="2020" name="Cell">
        <title>Large-Scale Comparative Analyses of Tick Genomes Elucidate Their Genetic Diversity and Vector Capacities.</title>
        <authorList>
            <consortium name="Tick Genome and Microbiome Consortium (TIGMIC)"/>
            <person name="Jia N."/>
            <person name="Wang J."/>
            <person name="Shi W."/>
            <person name="Du L."/>
            <person name="Sun Y."/>
            <person name="Zhan W."/>
            <person name="Jiang J.F."/>
            <person name="Wang Q."/>
            <person name="Zhang B."/>
            <person name="Ji P."/>
            <person name="Bell-Sakyi L."/>
            <person name="Cui X.M."/>
            <person name="Yuan T.T."/>
            <person name="Jiang B.G."/>
            <person name="Yang W.F."/>
            <person name="Lam T.T."/>
            <person name="Chang Q.C."/>
            <person name="Ding S.J."/>
            <person name="Wang X.J."/>
            <person name="Zhu J.G."/>
            <person name="Ruan X.D."/>
            <person name="Zhao L."/>
            <person name="Wei J.T."/>
            <person name="Ye R.Z."/>
            <person name="Que T.C."/>
            <person name="Du C.H."/>
            <person name="Zhou Y.H."/>
            <person name="Cheng J.X."/>
            <person name="Dai P.F."/>
            <person name="Guo W.B."/>
            <person name="Han X.H."/>
            <person name="Huang E.J."/>
            <person name="Li L.F."/>
            <person name="Wei W."/>
            <person name="Gao Y.C."/>
            <person name="Liu J.Z."/>
            <person name="Shao H.Z."/>
            <person name="Wang X."/>
            <person name="Wang C.C."/>
            <person name="Yang T.C."/>
            <person name="Huo Q.B."/>
            <person name="Li W."/>
            <person name="Chen H.Y."/>
            <person name="Chen S.E."/>
            <person name="Zhou L.G."/>
            <person name="Ni X.B."/>
            <person name="Tian J.H."/>
            <person name="Sheng Y."/>
            <person name="Liu T."/>
            <person name="Pan Y.S."/>
            <person name="Xia L.Y."/>
            <person name="Li J."/>
            <person name="Zhao F."/>
            <person name="Cao W.C."/>
        </authorList>
    </citation>
    <scope>NUCLEOTIDE SEQUENCE [LARGE SCALE GENOMIC DNA]</scope>
    <source>
        <strain evidence="1">Iper-2018</strain>
    </source>
</reference>
<keyword evidence="2" id="KW-1185">Reference proteome</keyword>
<evidence type="ECO:0000313" key="1">
    <source>
        <dbReference type="EMBL" id="KAG0444424.1"/>
    </source>
</evidence>
<name>A0AC60QXW6_IXOPE</name>
<proteinExistence type="predicted"/>
<protein>
    <submittedName>
        <fullName evidence="1">Uncharacterized protein</fullName>
    </submittedName>
</protein>
<evidence type="ECO:0000313" key="2">
    <source>
        <dbReference type="Proteomes" id="UP000805193"/>
    </source>
</evidence>
<gene>
    <name evidence="1" type="ORF">HPB47_013811</name>
</gene>